<dbReference type="GO" id="GO:0004222">
    <property type="term" value="F:metalloendopeptidase activity"/>
    <property type="evidence" value="ECO:0007669"/>
    <property type="project" value="TreeGrafter"/>
</dbReference>
<dbReference type="Gene3D" id="2.60.40.10">
    <property type="entry name" value="Immunoglobulins"/>
    <property type="match status" value="1"/>
</dbReference>
<evidence type="ECO:0000259" key="1">
    <source>
        <dbReference type="Pfam" id="PF01551"/>
    </source>
</evidence>
<dbReference type="Pfam" id="PF01551">
    <property type="entry name" value="Peptidase_M23"/>
    <property type="match status" value="1"/>
</dbReference>
<proteinExistence type="predicted"/>
<accession>A0A6J6A0F7</accession>
<gene>
    <name evidence="2" type="ORF">UFOPK3547_01533</name>
</gene>
<protein>
    <submittedName>
        <fullName evidence="2">Unannotated protein</fullName>
    </submittedName>
</protein>
<dbReference type="PANTHER" id="PTHR21666">
    <property type="entry name" value="PEPTIDASE-RELATED"/>
    <property type="match status" value="1"/>
</dbReference>
<dbReference type="AlphaFoldDB" id="A0A6J6A0F7"/>
<reference evidence="2" key="1">
    <citation type="submission" date="2020-05" db="EMBL/GenBank/DDBJ databases">
        <authorList>
            <person name="Chiriac C."/>
            <person name="Salcher M."/>
            <person name="Ghai R."/>
            <person name="Kavagutti S V."/>
        </authorList>
    </citation>
    <scope>NUCLEOTIDE SEQUENCE</scope>
</reference>
<dbReference type="InterPro" id="IPR011055">
    <property type="entry name" value="Dup_hybrid_motif"/>
</dbReference>
<evidence type="ECO:0000313" key="2">
    <source>
        <dbReference type="EMBL" id="CAB4346959.1"/>
    </source>
</evidence>
<sequence length="376" mass="39654">MNKFNRSNSSALRLALPACLAALAVGVPAAVAADGGTGVPPGPTVSSASCALQPAWTCARGQLLTIEGENLIRSRRVIFFGSDGSADNISVKLSAKASTATTVRVTVPQSARSGLIRVEGSTGETATTRQDLKVVASLPATDDAKDSSKLVAGGKRQAEFRYDVSGRSAPGARVEAVRGTDGKVVRSWSLVSSGRGEVNWNGFVGKNPARSGTYLLRLNEAAKEEAQVVSGSDTQFQMLEGFFPIRGAHSLSSTSTQKFGGGRGHQGTDHFARCGTPLAAWTSGVVQYNAFQGAAGNYIVVRRANGESYAYMHMRERSPAKVGSKVFAGQRLGHVSDTGHAQGCHLHIELWTAPGWYKGGKPYDSLPLMKRLDKLS</sequence>
<dbReference type="InterPro" id="IPR016047">
    <property type="entry name" value="M23ase_b-sheet_dom"/>
</dbReference>
<dbReference type="InterPro" id="IPR050570">
    <property type="entry name" value="Cell_wall_metabolism_enzyme"/>
</dbReference>
<name>A0A6J6A0F7_9ZZZZ</name>
<dbReference type="EMBL" id="CAESAN010000164">
    <property type="protein sequence ID" value="CAB4346959.1"/>
    <property type="molecule type" value="Genomic_DNA"/>
</dbReference>
<feature type="domain" description="M23ase beta-sheet core" evidence="1">
    <location>
        <begin position="264"/>
        <end position="352"/>
    </location>
</feature>
<dbReference type="PANTHER" id="PTHR21666:SF270">
    <property type="entry name" value="MUREIN HYDROLASE ACTIVATOR ENVC"/>
    <property type="match status" value="1"/>
</dbReference>
<dbReference type="InterPro" id="IPR013783">
    <property type="entry name" value="Ig-like_fold"/>
</dbReference>
<dbReference type="CDD" id="cd12797">
    <property type="entry name" value="M23_peptidase"/>
    <property type="match status" value="1"/>
</dbReference>
<dbReference type="SUPFAM" id="SSF51261">
    <property type="entry name" value="Duplicated hybrid motif"/>
    <property type="match status" value="1"/>
</dbReference>
<organism evidence="2">
    <name type="scientific">freshwater metagenome</name>
    <dbReference type="NCBI Taxonomy" id="449393"/>
    <lineage>
        <taxon>unclassified sequences</taxon>
        <taxon>metagenomes</taxon>
        <taxon>ecological metagenomes</taxon>
    </lineage>
</organism>
<dbReference type="Gene3D" id="2.70.70.10">
    <property type="entry name" value="Glucose Permease (Domain IIA)"/>
    <property type="match status" value="1"/>
</dbReference>